<dbReference type="Gene3D" id="2.60.40.420">
    <property type="entry name" value="Cupredoxins - blue copper proteins"/>
    <property type="match status" value="1"/>
</dbReference>
<dbReference type="InterPro" id="IPR052953">
    <property type="entry name" value="Ser-rich/MCO-related"/>
</dbReference>
<feature type="chain" id="PRO_5042950180" description="Extracellular serine-rich protein" evidence="2">
    <location>
        <begin position="19"/>
        <end position="303"/>
    </location>
</feature>
<keyword evidence="2" id="KW-0732">Signal</keyword>
<gene>
    <name evidence="3" type="ORF">HRR80_004592</name>
</gene>
<evidence type="ECO:0008006" key="5">
    <source>
        <dbReference type="Google" id="ProtNLM"/>
    </source>
</evidence>
<comment type="caution">
    <text evidence="3">The sequence shown here is derived from an EMBL/GenBank/DDBJ whole genome shotgun (WGS) entry which is preliminary data.</text>
</comment>
<dbReference type="SUPFAM" id="SSF49503">
    <property type="entry name" value="Cupredoxins"/>
    <property type="match status" value="1"/>
</dbReference>
<evidence type="ECO:0000256" key="2">
    <source>
        <dbReference type="SAM" id="SignalP"/>
    </source>
</evidence>
<dbReference type="InterPro" id="IPR008972">
    <property type="entry name" value="Cupredoxin"/>
</dbReference>
<proteinExistence type="predicted"/>
<accession>A0AAN6IUM2</accession>
<evidence type="ECO:0000313" key="3">
    <source>
        <dbReference type="EMBL" id="KAJ8991247.1"/>
    </source>
</evidence>
<dbReference type="AlphaFoldDB" id="A0AAN6IUM2"/>
<feature type="signal peptide" evidence="2">
    <location>
        <begin position="1"/>
        <end position="18"/>
    </location>
</feature>
<evidence type="ECO:0000256" key="1">
    <source>
        <dbReference type="SAM" id="MobiDB-lite"/>
    </source>
</evidence>
<name>A0AAN6IUM2_EXODE</name>
<dbReference type="PANTHER" id="PTHR34883">
    <property type="entry name" value="SERINE-RICH PROTEIN, PUTATIVE-RELATED-RELATED"/>
    <property type="match status" value="1"/>
</dbReference>
<dbReference type="CDD" id="cd00920">
    <property type="entry name" value="Cupredoxin"/>
    <property type="match status" value="1"/>
</dbReference>
<reference evidence="3" key="1">
    <citation type="submission" date="2023-01" db="EMBL/GenBank/DDBJ databases">
        <title>Exophiala dermititidis isolated from Cystic Fibrosis Patient.</title>
        <authorList>
            <person name="Kurbessoian T."/>
            <person name="Crocker A."/>
            <person name="Murante D."/>
            <person name="Hogan D.A."/>
            <person name="Stajich J.E."/>
        </authorList>
    </citation>
    <scope>NUCLEOTIDE SEQUENCE</scope>
    <source>
        <strain evidence="3">Ex8</strain>
    </source>
</reference>
<dbReference type="EMBL" id="JAJGCB010000008">
    <property type="protein sequence ID" value="KAJ8991247.1"/>
    <property type="molecule type" value="Genomic_DNA"/>
</dbReference>
<dbReference type="Proteomes" id="UP001161757">
    <property type="component" value="Unassembled WGS sequence"/>
</dbReference>
<protein>
    <recommendedName>
        <fullName evidence="5">Extracellular serine-rich protein</fullName>
    </recommendedName>
</protein>
<evidence type="ECO:0000313" key="4">
    <source>
        <dbReference type="Proteomes" id="UP001161757"/>
    </source>
</evidence>
<sequence>MSFKTFLISSLLAASAIATDHSSWGNGGGGGWGSGGGNGLSQNKGSGSGSGSWGAAASCPAGCQPIATGTGSAPASTAAGELIVQVVSVADANGSLKYFPNQIEAPVGSIVQFQFHPKNHTITESSFAEPCKPIASNLTSSTRPGIKSGFVPVTGTEEFTPVYNVLINDTKPIWIYCGQTNHCQKGMAMVINQNSSSPNTIDKYIENAAKLPQVSAAAPPASSATTAAAASTPAASDSATFGVGTGETTSAVQAPPAQTVGSASTTTSAVGPATFLGAADSLVRAGNASPVVGLVLGALLALW</sequence>
<feature type="compositionally biased region" description="Gly residues" evidence="1">
    <location>
        <begin position="28"/>
        <end position="39"/>
    </location>
</feature>
<feature type="region of interest" description="Disordered" evidence="1">
    <location>
        <begin position="236"/>
        <end position="265"/>
    </location>
</feature>
<feature type="region of interest" description="Disordered" evidence="1">
    <location>
        <begin position="28"/>
        <end position="51"/>
    </location>
</feature>
<organism evidence="3 4">
    <name type="scientific">Exophiala dermatitidis</name>
    <name type="common">Black yeast-like fungus</name>
    <name type="synonym">Wangiella dermatitidis</name>
    <dbReference type="NCBI Taxonomy" id="5970"/>
    <lineage>
        <taxon>Eukaryota</taxon>
        <taxon>Fungi</taxon>
        <taxon>Dikarya</taxon>
        <taxon>Ascomycota</taxon>
        <taxon>Pezizomycotina</taxon>
        <taxon>Eurotiomycetes</taxon>
        <taxon>Chaetothyriomycetidae</taxon>
        <taxon>Chaetothyriales</taxon>
        <taxon>Herpotrichiellaceae</taxon>
        <taxon>Exophiala</taxon>
    </lineage>
</organism>
<dbReference type="PANTHER" id="PTHR34883:SF15">
    <property type="entry name" value="EXTRACELLULAR SERINE-RICH PROTEIN"/>
    <property type="match status" value="1"/>
</dbReference>